<dbReference type="PANTHER" id="PTHR43877">
    <property type="entry name" value="AMINOALKYLPHOSPHONATE N-ACETYLTRANSFERASE-RELATED-RELATED"/>
    <property type="match status" value="1"/>
</dbReference>
<dbReference type="Gene3D" id="3.40.630.30">
    <property type="match status" value="1"/>
</dbReference>
<dbReference type="InterPro" id="IPR000182">
    <property type="entry name" value="GNAT_dom"/>
</dbReference>
<evidence type="ECO:0000256" key="1">
    <source>
        <dbReference type="ARBA" id="ARBA00022679"/>
    </source>
</evidence>
<dbReference type="RefSeq" id="WP_210810301.1">
    <property type="nucleotide sequence ID" value="NZ_JAGQDG010000006.1"/>
</dbReference>
<comment type="caution">
    <text evidence="4">The sequence shown here is derived from an EMBL/GenBank/DDBJ whole genome shotgun (WGS) entry which is preliminary data.</text>
</comment>
<evidence type="ECO:0000259" key="3">
    <source>
        <dbReference type="PROSITE" id="PS51186"/>
    </source>
</evidence>
<keyword evidence="1 4" id="KW-0808">Transferase</keyword>
<keyword evidence="5" id="KW-1185">Reference proteome</keyword>
<dbReference type="SUPFAM" id="SSF55729">
    <property type="entry name" value="Acyl-CoA N-acyltransferases (Nat)"/>
    <property type="match status" value="1"/>
</dbReference>
<dbReference type="InterPro" id="IPR016181">
    <property type="entry name" value="Acyl_CoA_acyltransferase"/>
</dbReference>
<keyword evidence="2 4" id="KW-0012">Acyltransferase</keyword>
<dbReference type="CDD" id="cd04301">
    <property type="entry name" value="NAT_SF"/>
    <property type="match status" value="1"/>
</dbReference>
<evidence type="ECO:0000313" key="4">
    <source>
        <dbReference type="EMBL" id="MBQ0936901.1"/>
    </source>
</evidence>
<dbReference type="PANTHER" id="PTHR43877:SF2">
    <property type="entry name" value="AMINOALKYLPHOSPHONATE N-ACETYLTRANSFERASE-RELATED"/>
    <property type="match status" value="1"/>
</dbReference>
<dbReference type="InterPro" id="IPR050832">
    <property type="entry name" value="Bact_Acetyltransf"/>
</dbReference>
<reference evidence="4 5" key="1">
    <citation type="submission" date="2021-04" db="EMBL/GenBank/DDBJ databases">
        <title>The genome sequence of type strain Ideonella paludis KCTC 32238.</title>
        <authorList>
            <person name="Liu Y."/>
        </authorList>
    </citation>
    <scope>NUCLEOTIDE SEQUENCE [LARGE SCALE GENOMIC DNA]</scope>
    <source>
        <strain evidence="4 5">KCTC 32238</strain>
    </source>
</reference>
<sequence length="152" mass="16401">MNTLRYAPAPPERAEDYIRLRGQTRENAISPARLAALGITAESWAADIRAGVLQGVMAECDGQMVGYGFGSLESGEVVVLALLPGFEGQGIGQALLRQVMALLQAQGHQRLFLACSADPQVRSYGFYRHLGWRSTGEVDGHGDEVLEWRAGG</sequence>
<accession>A0ABS5E0H6</accession>
<name>A0ABS5E0H6_9BURK</name>
<organism evidence="4 5">
    <name type="scientific">Ideonella paludis</name>
    <dbReference type="NCBI Taxonomy" id="1233411"/>
    <lineage>
        <taxon>Bacteria</taxon>
        <taxon>Pseudomonadati</taxon>
        <taxon>Pseudomonadota</taxon>
        <taxon>Betaproteobacteria</taxon>
        <taxon>Burkholderiales</taxon>
        <taxon>Sphaerotilaceae</taxon>
        <taxon>Ideonella</taxon>
    </lineage>
</organism>
<gene>
    <name evidence="4" type="ORF">KAK11_16360</name>
</gene>
<dbReference type="GO" id="GO:0016746">
    <property type="term" value="F:acyltransferase activity"/>
    <property type="evidence" value="ECO:0007669"/>
    <property type="project" value="UniProtKB-KW"/>
</dbReference>
<dbReference type="Pfam" id="PF00583">
    <property type="entry name" value="Acetyltransf_1"/>
    <property type="match status" value="1"/>
</dbReference>
<dbReference type="EMBL" id="JAGQDG010000006">
    <property type="protein sequence ID" value="MBQ0936901.1"/>
    <property type="molecule type" value="Genomic_DNA"/>
</dbReference>
<protein>
    <submittedName>
        <fullName evidence="4">GNAT family N-acetyltransferase</fullName>
        <ecNumber evidence="4">2.3.1.-</ecNumber>
    </submittedName>
</protein>
<evidence type="ECO:0000256" key="2">
    <source>
        <dbReference type="ARBA" id="ARBA00023315"/>
    </source>
</evidence>
<evidence type="ECO:0000313" key="5">
    <source>
        <dbReference type="Proteomes" id="UP000672097"/>
    </source>
</evidence>
<dbReference type="Proteomes" id="UP000672097">
    <property type="component" value="Unassembled WGS sequence"/>
</dbReference>
<dbReference type="PROSITE" id="PS51186">
    <property type="entry name" value="GNAT"/>
    <property type="match status" value="1"/>
</dbReference>
<proteinExistence type="predicted"/>
<feature type="domain" description="N-acetyltransferase" evidence="3">
    <location>
        <begin position="4"/>
        <end position="152"/>
    </location>
</feature>
<dbReference type="EC" id="2.3.1.-" evidence="4"/>